<dbReference type="AlphaFoldDB" id="A0A401YJP2"/>
<dbReference type="GO" id="GO:0016212">
    <property type="term" value="F:kynurenine-oxoglutarate transaminase activity"/>
    <property type="evidence" value="ECO:0007669"/>
    <property type="project" value="TreeGrafter"/>
</dbReference>
<keyword evidence="4" id="KW-0663">Pyridoxal phosphate</keyword>
<proteinExistence type="predicted"/>
<dbReference type="PANTHER" id="PTHR43807">
    <property type="entry name" value="FI04487P"/>
    <property type="match status" value="1"/>
</dbReference>
<dbReference type="EMBL" id="BIFH01000016">
    <property type="protein sequence ID" value="GCD94834.1"/>
    <property type="molecule type" value="Genomic_DNA"/>
</dbReference>
<dbReference type="Gene3D" id="3.40.640.10">
    <property type="entry name" value="Type I PLP-dependent aspartate aminotransferase-like (Major domain)"/>
    <property type="match status" value="1"/>
</dbReference>
<dbReference type="InterPro" id="IPR015424">
    <property type="entry name" value="PyrdxlP-dep_Trfase"/>
</dbReference>
<keyword evidence="3 6" id="KW-0808">Transferase</keyword>
<dbReference type="InterPro" id="IPR015421">
    <property type="entry name" value="PyrdxlP-dep_Trfase_major"/>
</dbReference>
<dbReference type="GO" id="GO:0005737">
    <property type="term" value="C:cytoplasm"/>
    <property type="evidence" value="ECO:0007669"/>
    <property type="project" value="TreeGrafter"/>
</dbReference>
<protein>
    <submittedName>
        <fullName evidence="6">Aminotransferase</fullName>
    </submittedName>
</protein>
<evidence type="ECO:0000256" key="3">
    <source>
        <dbReference type="ARBA" id="ARBA00022679"/>
    </source>
</evidence>
<organism evidence="6 7">
    <name type="scientific">Embleya hyalina</name>
    <dbReference type="NCBI Taxonomy" id="516124"/>
    <lineage>
        <taxon>Bacteria</taxon>
        <taxon>Bacillati</taxon>
        <taxon>Actinomycetota</taxon>
        <taxon>Actinomycetes</taxon>
        <taxon>Kitasatosporales</taxon>
        <taxon>Streptomycetaceae</taxon>
        <taxon>Embleya</taxon>
    </lineage>
</organism>
<sequence length="411" mass="43326">MVMAFIMLDRRTSLPAHAREIGIMVTRVTRLRHIPGIGVDRVGDAADAAHDPELLRLENLDTDIRPPAVALAATRAAIDDDAANSYLPFHGSARLRAAVAAHVGRIAGRAYDPDTEVVNAAGGLNGVLDVLLATVEPGREVVIADPIYAGLVNRIRLAGGVPRHVPCTPSTAGWHTDPDELAAAVGPNTAAVLVMAPAMPTGALLDAGHWDALARAVAEHDCWVIHDAAMERIRFDGRAPEHPAAHPGLAHRTVTCGTASKELRMIGWRVGWVVGPAELMADVKLVGLSNVVCPVGIAQEAVAAALSAPDADADVAAATAIWRGRCATILDRLADYPCIPPHGGWSLLIDTAAMGLPPEVAAERLFRLGRVAATPMNGWGPAGDTYLRLVFANEPAERLDDLRTRFVAAFG</sequence>
<dbReference type="Pfam" id="PF00155">
    <property type="entry name" value="Aminotran_1_2"/>
    <property type="match status" value="1"/>
</dbReference>
<dbReference type="Proteomes" id="UP000286931">
    <property type="component" value="Unassembled WGS sequence"/>
</dbReference>
<comment type="caution">
    <text evidence="6">The sequence shown here is derived from an EMBL/GenBank/DDBJ whole genome shotgun (WGS) entry which is preliminary data.</text>
</comment>
<comment type="cofactor">
    <cofactor evidence="1">
        <name>pyridoxal 5'-phosphate</name>
        <dbReference type="ChEBI" id="CHEBI:597326"/>
    </cofactor>
</comment>
<evidence type="ECO:0000256" key="1">
    <source>
        <dbReference type="ARBA" id="ARBA00001933"/>
    </source>
</evidence>
<dbReference type="GO" id="GO:0030170">
    <property type="term" value="F:pyridoxal phosphate binding"/>
    <property type="evidence" value="ECO:0007669"/>
    <property type="project" value="InterPro"/>
</dbReference>
<dbReference type="CDD" id="cd00609">
    <property type="entry name" value="AAT_like"/>
    <property type="match status" value="1"/>
</dbReference>
<name>A0A401YJP2_9ACTN</name>
<feature type="domain" description="Aminotransferase class I/classII large" evidence="5">
    <location>
        <begin position="63"/>
        <end position="404"/>
    </location>
</feature>
<evidence type="ECO:0000313" key="6">
    <source>
        <dbReference type="EMBL" id="GCD94834.1"/>
    </source>
</evidence>
<dbReference type="Gene3D" id="3.90.1150.10">
    <property type="entry name" value="Aspartate Aminotransferase, domain 1"/>
    <property type="match status" value="1"/>
</dbReference>
<reference evidence="6 7" key="1">
    <citation type="submission" date="2018-12" db="EMBL/GenBank/DDBJ databases">
        <title>Draft genome sequence of Embleya hyalina NBRC 13850T.</title>
        <authorList>
            <person name="Komaki H."/>
            <person name="Hosoyama A."/>
            <person name="Kimura A."/>
            <person name="Ichikawa N."/>
            <person name="Tamura T."/>
        </authorList>
    </citation>
    <scope>NUCLEOTIDE SEQUENCE [LARGE SCALE GENOMIC DNA]</scope>
    <source>
        <strain evidence="6 7">NBRC 13850</strain>
    </source>
</reference>
<evidence type="ECO:0000256" key="2">
    <source>
        <dbReference type="ARBA" id="ARBA00022576"/>
    </source>
</evidence>
<accession>A0A401YJP2</accession>
<keyword evidence="7" id="KW-1185">Reference proteome</keyword>
<dbReference type="InterPro" id="IPR051326">
    <property type="entry name" value="Kynurenine-oxoglutarate_AT"/>
</dbReference>
<dbReference type="PANTHER" id="PTHR43807:SF20">
    <property type="entry name" value="FI04487P"/>
    <property type="match status" value="1"/>
</dbReference>
<keyword evidence="2 6" id="KW-0032">Aminotransferase</keyword>
<evidence type="ECO:0000256" key="4">
    <source>
        <dbReference type="ARBA" id="ARBA00022898"/>
    </source>
</evidence>
<evidence type="ECO:0000259" key="5">
    <source>
        <dbReference type="Pfam" id="PF00155"/>
    </source>
</evidence>
<dbReference type="SUPFAM" id="SSF53383">
    <property type="entry name" value="PLP-dependent transferases"/>
    <property type="match status" value="1"/>
</dbReference>
<evidence type="ECO:0000313" key="7">
    <source>
        <dbReference type="Proteomes" id="UP000286931"/>
    </source>
</evidence>
<dbReference type="InterPro" id="IPR004839">
    <property type="entry name" value="Aminotransferase_I/II_large"/>
</dbReference>
<gene>
    <name evidence="6" type="ORF">EHYA_02503</name>
</gene>
<dbReference type="InterPro" id="IPR015422">
    <property type="entry name" value="PyrdxlP-dep_Trfase_small"/>
</dbReference>